<keyword evidence="2 4" id="KW-0378">Hydrolase</keyword>
<accession>A0A5C6DRP3</accession>
<dbReference type="PANTHER" id="PTHR31339">
    <property type="entry name" value="PECTIN LYASE-RELATED"/>
    <property type="match status" value="1"/>
</dbReference>
<dbReference type="InterPro" id="IPR000743">
    <property type="entry name" value="Glyco_hydro_28"/>
</dbReference>
<dbReference type="InterPro" id="IPR005084">
    <property type="entry name" value="CBM6"/>
</dbReference>
<evidence type="ECO:0000313" key="8">
    <source>
        <dbReference type="Proteomes" id="UP000315471"/>
    </source>
</evidence>
<dbReference type="InterPro" id="IPR051801">
    <property type="entry name" value="GH28_Enzymes"/>
</dbReference>
<dbReference type="EMBL" id="SJPY01000006">
    <property type="protein sequence ID" value="TWU38884.1"/>
    <property type="molecule type" value="Genomic_DNA"/>
</dbReference>
<dbReference type="SUPFAM" id="SSF51126">
    <property type="entry name" value="Pectin lyase-like"/>
    <property type="match status" value="1"/>
</dbReference>
<keyword evidence="8" id="KW-1185">Reference proteome</keyword>
<dbReference type="EC" id="3.2.1.15" evidence="7"/>
<organism evidence="7 8">
    <name type="scientific">Novipirellula aureliae</name>
    <dbReference type="NCBI Taxonomy" id="2527966"/>
    <lineage>
        <taxon>Bacteria</taxon>
        <taxon>Pseudomonadati</taxon>
        <taxon>Planctomycetota</taxon>
        <taxon>Planctomycetia</taxon>
        <taxon>Pirellulales</taxon>
        <taxon>Pirellulaceae</taxon>
        <taxon>Novipirellula</taxon>
    </lineage>
</organism>
<evidence type="ECO:0000256" key="2">
    <source>
        <dbReference type="ARBA" id="ARBA00022801"/>
    </source>
</evidence>
<evidence type="ECO:0000256" key="5">
    <source>
        <dbReference type="SAM" id="SignalP"/>
    </source>
</evidence>
<dbReference type="PANTHER" id="PTHR31339:SF9">
    <property type="entry name" value="PLASMIN AND FIBRONECTIN-BINDING PROTEIN A"/>
    <property type="match status" value="1"/>
</dbReference>
<dbReference type="GO" id="GO:0004650">
    <property type="term" value="F:polygalacturonase activity"/>
    <property type="evidence" value="ECO:0007669"/>
    <property type="project" value="UniProtKB-EC"/>
</dbReference>
<dbReference type="OrthoDB" id="9795222at2"/>
<dbReference type="SMART" id="SM00710">
    <property type="entry name" value="PbH1"/>
    <property type="match status" value="6"/>
</dbReference>
<reference evidence="7 8" key="1">
    <citation type="submission" date="2019-02" db="EMBL/GenBank/DDBJ databases">
        <title>Deep-cultivation of Planctomycetes and their phenomic and genomic characterization uncovers novel biology.</title>
        <authorList>
            <person name="Wiegand S."/>
            <person name="Jogler M."/>
            <person name="Boedeker C."/>
            <person name="Pinto D."/>
            <person name="Vollmers J."/>
            <person name="Rivas-Marin E."/>
            <person name="Kohn T."/>
            <person name="Peeters S.H."/>
            <person name="Heuer A."/>
            <person name="Rast P."/>
            <person name="Oberbeckmann S."/>
            <person name="Bunk B."/>
            <person name="Jeske O."/>
            <person name="Meyerdierks A."/>
            <person name="Storesund J.E."/>
            <person name="Kallscheuer N."/>
            <person name="Luecker S."/>
            <person name="Lage O.M."/>
            <person name="Pohl T."/>
            <person name="Merkel B.J."/>
            <person name="Hornburger P."/>
            <person name="Mueller R.-W."/>
            <person name="Bruemmer F."/>
            <person name="Labrenz M."/>
            <person name="Spormann A.M."/>
            <person name="Op Den Camp H."/>
            <person name="Overmann J."/>
            <person name="Amann R."/>
            <person name="Jetten M.S.M."/>
            <person name="Mascher T."/>
            <person name="Medema M.H."/>
            <person name="Devos D.P."/>
            <person name="Kaster A.-K."/>
            <person name="Ovreas L."/>
            <person name="Rohde M."/>
            <person name="Galperin M.Y."/>
            <person name="Jogler C."/>
        </authorList>
    </citation>
    <scope>NUCLEOTIDE SEQUENCE [LARGE SCALE GENOMIC DNA]</scope>
    <source>
        <strain evidence="7 8">Q31b</strain>
    </source>
</reference>
<dbReference type="InterPro" id="IPR008979">
    <property type="entry name" value="Galactose-bd-like_sf"/>
</dbReference>
<gene>
    <name evidence="7" type="primary">pehA</name>
    <name evidence="7" type="ORF">Q31b_39620</name>
</gene>
<sequence length="610" mass="66576" precursor="true">MFDVKRSYLTMMKQIPFLIAAMIGMPSTSSANAFSTAYFEAENFTSQTGGNKASTEYFPYIGEGYLEMGGQGATVTWNNITVPEAGKYTLLFKYANNTEQDRPCDLKVNGVQIKNLAFGPFTKNWETHRRGVSSDYNEENYGWAKYWMTRVIVDLQAGTNTVELTATGVQGGPHIDNIGVSTAIAEPPAPIVNVSDHGAIGDGQTDNSQAIADAIEACPTGGSVVFEPGIYMTGSVTLKANITIWISEGATIRAFQDNSKFKNFSGGFFSKYFVFGNEVDNLTITGGGAIDGNSVGTLWNSVRERNRPTLFGFANSKNVTVTNIDILNSGFWTFVPETTDGLMIDGINLLSIHGYNKDGIDPIDVQNAYITNSTVTCTDDAICPKSYDRNVGIDNLVVKNITVNSTQWKGFKFGSATHGDFTNSLFEDLAFVYCHSGLALLSVDGSNVKNLRFNRIKMSNVQTPIYFLNGTGLRTGRVGSTVEDIHVSNIEVRDVYGEQGSSIQGADVDGTVYPIKNIYLSNVDVQAFKGGVNSVPNNPQEMPRRSYPEVTVFGTYPAWGYYIRHAENVVFHNVTHSVSPEDAREAIVLVDVTGFENKGQTHPLPVETQP</sequence>
<dbReference type="Gene3D" id="2.60.120.260">
    <property type="entry name" value="Galactose-binding domain-like"/>
    <property type="match status" value="1"/>
</dbReference>
<dbReference type="Pfam" id="PF00295">
    <property type="entry name" value="Glyco_hydro_28"/>
    <property type="match status" value="1"/>
</dbReference>
<dbReference type="Proteomes" id="UP000315471">
    <property type="component" value="Unassembled WGS sequence"/>
</dbReference>
<dbReference type="PROSITE" id="PS51175">
    <property type="entry name" value="CBM6"/>
    <property type="match status" value="1"/>
</dbReference>
<dbReference type="InterPro" id="IPR006626">
    <property type="entry name" value="PbH1"/>
</dbReference>
<dbReference type="SUPFAM" id="SSF49785">
    <property type="entry name" value="Galactose-binding domain-like"/>
    <property type="match status" value="1"/>
</dbReference>
<dbReference type="InterPro" id="IPR012334">
    <property type="entry name" value="Pectin_lyas_fold"/>
</dbReference>
<evidence type="ECO:0000256" key="1">
    <source>
        <dbReference type="ARBA" id="ARBA00008834"/>
    </source>
</evidence>
<comment type="caution">
    <text evidence="7">The sequence shown here is derived from an EMBL/GenBank/DDBJ whole genome shotgun (WGS) entry which is preliminary data.</text>
</comment>
<dbReference type="RefSeq" id="WP_146601178.1">
    <property type="nucleotide sequence ID" value="NZ_SJPY01000006.1"/>
</dbReference>
<evidence type="ECO:0000256" key="4">
    <source>
        <dbReference type="RuleBase" id="RU361169"/>
    </source>
</evidence>
<comment type="similarity">
    <text evidence="1 4">Belongs to the glycosyl hydrolase 28 family.</text>
</comment>
<dbReference type="InterPro" id="IPR011050">
    <property type="entry name" value="Pectin_lyase_fold/virulence"/>
</dbReference>
<dbReference type="GO" id="GO:0030246">
    <property type="term" value="F:carbohydrate binding"/>
    <property type="evidence" value="ECO:0007669"/>
    <property type="project" value="InterPro"/>
</dbReference>
<keyword evidence="5" id="KW-0732">Signal</keyword>
<dbReference type="AlphaFoldDB" id="A0A5C6DRP3"/>
<feature type="chain" id="PRO_5023130454" evidence="5">
    <location>
        <begin position="34"/>
        <end position="610"/>
    </location>
</feature>
<feature type="domain" description="CBM6" evidence="6">
    <location>
        <begin position="37"/>
        <end position="181"/>
    </location>
</feature>
<dbReference type="GO" id="GO:0005975">
    <property type="term" value="P:carbohydrate metabolic process"/>
    <property type="evidence" value="ECO:0007669"/>
    <property type="project" value="InterPro"/>
</dbReference>
<keyword evidence="3 4" id="KW-0326">Glycosidase</keyword>
<evidence type="ECO:0000313" key="7">
    <source>
        <dbReference type="EMBL" id="TWU38884.1"/>
    </source>
</evidence>
<name>A0A5C6DRP3_9BACT</name>
<proteinExistence type="inferred from homology"/>
<protein>
    <submittedName>
        <fullName evidence="7">Endo-polygalacturonase</fullName>
        <ecNumber evidence="7">3.2.1.15</ecNumber>
    </submittedName>
</protein>
<dbReference type="Gene3D" id="2.160.20.10">
    <property type="entry name" value="Single-stranded right-handed beta-helix, Pectin lyase-like"/>
    <property type="match status" value="1"/>
</dbReference>
<evidence type="ECO:0000259" key="6">
    <source>
        <dbReference type="PROSITE" id="PS51175"/>
    </source>
</evidence>
<feature type="signal peptide" evidence="5">
    <location>
        <begin position="1"/>
        <end position="33"/>
    </location>
</feature>
<evidence type="ECO:0000256" key="3">
    <source>
        <dbReference type="ARBA" id="ARBA00023295"/>
    </source>
</evidence>